<dbReference type="Proteomes" id="UP001157353">
    <property type="component" value="Unassembled WGS sequence"/>
</dbReference>
<feature type="signal peptide" evidence="1">
    <location>
        <begin position="1"/>
        <end position="19"/>
    </location>
</feature>
<protein>
    <recommendedName>
        <fullName evidence="4">Spondin domain-containing protein</fullName>
    </recommendedName>
</protein>
<dbReference type="InterPro" id="IPR009465">
    <property type="entry name" value="Spondin_N"/>
</dbReference>
<organism evidence="2 3">
    <name type="scientific">Psychromonas marina</name>
    <dbReference type="NCBI Taxonomy" id="88364"/>
    <lineage>
        <taxon>Bacteria</taxon>
        <taxon>Pseudomonadati</taxon>
        <taxon>Pseudomonadota</taxon>
        <taxon>Gammaproteobacteria</taxon>
        <taxon>Alteromonadales</taxon>
        <taxon>Psychromonadaceae</taxon>
        <taxon>Psychromonas</taxon>
    </lineage>
</organism>
<dbReference type="PROSITE" id="PS51257">
    <property type="entry name" value="PROKAR_LIPOPROTEIN"/>
    <property type="match status" value="1"/>
</dbReference>
<gene>
    <name evidence="2" type="ORF">GCM10007916_04280</name>
</gene>
<proteinExistence type="predicted"/>
<evidence type="ECO:0008006" key="4">
    <source>
        <dbReference type="Google" id="ProtNLM"/>
    </source>
</evidence>
<evidence type="ECO:0000313" key="2">
    <source>
        <dbReference type="EMBL" id="GLS89361.1"/>
    </source>
</evidence>
<keyword evidence="1" id="KW-0732">Signal</keyword>
<evidence type="ECO:0000256" key="1">
    <source>
        <dbReference type="SAM" id="SignalP"/>
    </source>
</evidence>
<dbReference type="RefSeq" id="WP_284202480.1">
    <property type="nucleotide sequence ID" value="NZ_BSPQ01000001.1"/>
</dbReference>
<keyword evidence="3" id="KW-1185">Reference proteome</keyword>
<dbReference type="Gene3D" id="2.60.40.2130">
    <property type="entry name" value="F-spondin domain"/>
    <property type="match status" value="1"/>
</dbReference>
<feature type="chain" id="PRO_5046024491" description="Spondin domain-containing protein" evidence="1">
    <location>
        <begin position="20"/>
        <end position="231"/>
    </location>
</feature>
<reference evidence="3" key="1">
    <citation type="journal article" date="2019" name="Int. J. Syst. Evol. Microbiol.">
        <title>The Global Catalogue of Microorganisms (GCM) 10K type strain sequencing project: providing services to taxonomists for standard genome sequencing and annotation.</title>
        <authorList>
            <consortium name="The Broad Institute Genomics Platform"/>
            <consortium name="The Broad Institute Genome Sequencing Center for Infectious Disease"/>
            <person name="Wu L."/>
            <person name="Ma J."/>
        </authorList>
    </citation>
    <scope>NUCLEOTIDE SEQUENCE [LARGE SCALE GENOMIC DNA]</scope>
    <source>
        <strain evidence="3">NBRC 103166</strain>
    </source>
</reference>
<dbReference type="InterPro" id="IPR038678">
    <property type="entry name" value="Spondin_N_sf"/>
</dbReference>
<dbReference type="EMBL" id="BSPQ01000001">
    <property type="protein sequence ID" value="GLS89361.1"/>
    <property type="molecule type" value="Genomic_DNA"/>
</dbReference>
<evidence type="ECO:0000313" key="3">
    <source>
        <dbReference type="Proteomes" id="UP001157353"/>
    </source>
</evidence>
<name>A0ABQ6DW63_9GAMM</name>
<accession>A0ABQ6DW63</accession>
<sequence>MLKYTKLAIVVFGAISLVACDDNNESSALTSEADSALEYQVTVSNLTNAQPFSPLTVLLHDTGDVWNIGDSASDALESLAESGDNSTLMSSSFVLGAETNGAVLPYGQSATVTISTETESNYLSLVTMLVNTNDAFSGLNKVDISQLAVNQSLQYSPGAYDAGTEGNSEAAGTIPGPADGGEGFNASRDDLNIVTMHSGIISSDDGLVGSVLNFEHKFDNPVMAVTITRIK</sequence>
<dbReference type="NCBIfam" id="NF038123">
    <property type="entry name" value="NF038123_dom"/>
    <property type="match status" value="1"/>
</dbReference>
<comment type="caution">
    <text evidence="2">The sequence shown here is derived from an EMBL/GenBank/DDBJ whole genome shotgun (WGS) entry which is preliminary data.</text>
</comment>